<reference evidence="1 2" key="1">
    <citation type="journal article" date="2021" name="BMC Genomics">
        <title>Datura genome reveals duplications of psychoactive alkaloid biosynthetic genes and high mutation rate following tissue culture.</title>
        <authorList>
            <person name="Rajewski A."/>
            <person name="Carter-House D."/>
            <person name="Stajich J."/>
            <person name="Litt A."/>
        </authorList>
    </citation>
    <scope>NUCLEOTIDE SEQUENCE [LARGE SCALE GENOMIC DNA]</scope>
    <source>
        <strain evidence="1">AR-01</strain>
    </source>
</reference>
<organism evidence="1 2">
    <name type="scientific">Datura stramonium</name>
    <name type="common">Jimsonweed</name>
    <name type="synonym">Common thornapple</name>
    <dbReference type="NCBI Taxonomy" id="4076"/>
    <lineage>
        <taxon>Eukaryota</taxon>
        <taxon>Viridiplantae</taxon>
        <taxon>Streptophyta</taxon>
        <taxon>Embryophyta</taxon>
        <taxon>Tracheophyta</taxon>
        <taxon>Spermatophyta</taxon>
        <taxon>Magnoliopsida</taxon>
        <taxon>eudicotyledons</taxon>
        <taxon>Gunneridae</taxon>
        <taxon>Pentapetalae</taxon>
        <taxon>asterids</taxon>
        <taxon>lamiids</taxon>
        <taxon>Solanales</taxon>
        <taxon>Solanaceae</taxon>
        <taxon>Solanoideae</taxon>
        <taxon>Datureae</taxon>
        <taxon>Datura</taxon>
    </lineage>
</organism>
<dbReference type="Proteomes" id="UP000823775">
    <property type="component" value="Unassembled WGS sequence"/>
</dbReference>
<evidence type="ECO:0000313" key="2">
    <source>
        <dbReference type="Proteomes" id="UP000823775"/>
    </source>
</evidence>
<name>A0ABS8SNZ0_DATST</name>
<keyword evidence="2" id="KW-1185">Reference proteome</keyword>
<accession>A0ABS8SNZ0</accession>
<sequence>MNIGFLSGCLEGATGWPLNNMEQQYKFLVKHVDTLGVAFHGTSLGGYTPSILLLPPSMPGTHSFVGS</sequence>
<protein>
    <submittedName>
        <fullName evidence="1">Uncharacterized protein</fullName>
    </submittedName>
</protein>
<dbReference type="EMBL" id="JACEIK010000673">
    <property type="protein sequence ID" value="MCD7460706.1"/>
    <property type="molecule type" value="Genomic_DNA"/>
</dbReference>
<proteinExistence type="predicted"/>
<gene>
    <name evidence="1" type="ORF">HAX54_044249</name>
</gene>
<evidence type="ECO:0000313" key="1">
    <source>
        <dbReference type="EMBL" id="MCD7460706.1"/>
    </source>
</evidence>
<comment type="caution">
    <text evidence="1">The sequence shown here is derived from an EMBL/GenBank/DDBJ whole genome shotgun (WGS) entry which is preliminary data.</text>
</comment>